<dbReference type="InterPro" id="IPR006620">
    <property type="entry name" value="Pro_4_hyd_alph"/>
</dbReference>
<comment type="subcellular location">
    <subcellularLocation>
        <location evidence="2">Endoplasmic reticulum membrane</location>
        <topology evidence="2">Single-pass type II membrane protein</topology>
    </subcellularLocation>
</comment>
<dbReference type="PANTHER" id="PTHR10869">
    <property type="entry name" value="PROLYL 4-HYDROXYLASE ALPHA SUBUNIT"/>
    <property type="match status" value="1"/>
</dbReference>
<evidence type="ECO:0000259" key="9">
    <source>
        <dbReference type="SMART" id="SM00702"/>
    </source>
</evidence>
<dbReference type="PANTHER" id="PTHR10869:SF246">
    <property type="entry name" value="TRANSMEMBRANE PROLYL 4-HYDROXYLASE"/>
    <property type="match status" value="1"/>
</dbReference>
<dbReference type="InterPro" id="IPR029063">
    <property type="entry name" value="SAM-dependent_MTases_sf"/>
</dbReference>
<dbReference type="InterPro" id="IPR044862">
    <property type="entry name" value="Pro_4_hyd_alph_FE2OG_OXY"/>
</dbReference>
<dbReference type="InterPro" id="IPR045054">
    <property type="entry name" value="P4HA-like"/>
</dbReference>
<dbReference type="Pfam" id="PF10294">
    <property type="entry name" value="Methyltransf_16"/>
    <property type="match status" value="1"/>
</dbReference>
<dbReference type="EMBL" id="NQVE01000192">
    <property type="protein sequence ID" value="RAL40737.1"/>
    <property type="molecule type" value="Genomic_DNA"/>
</dbReference>
<dbReference type="SMART" id="SM00702">
    <property type="entry name" value="P4Hc"/>
    <property type="match status" value="1"/>
</dbReference>
<keyword evidence="7" id="KW-0408">Iron</keyword>
<reference evidence="10 11" key="1">
    <citation type="submission" date="2018-06" db="EMBL/GenBank/DDBJ databases">
        <title>The Genome of Cuscuta australis (Dodder) Provides Insight into the Evolution of Plant Parasitism.</title>
        <authorList>
            <person name="Liu H."/>
        </authorList>
    </citation>
    <scope>NUCLEOTIDE SEQUENCE [LARGE SCALE GENOMIC DNA]</scope>
    <source>
        <strain evidence="11">cv. Yunnan</strain>
        <tissue evidence="10">Vines</tissue>
    </source>
</reference>
<protein>
    <recommendedName>
        <fullName evidence="9">Prolyl 4-hydroxylase alpha subunit domain-containing protein</fullName>
    </recommendedName>
</protein>
<dbReference type="AlphaFoldDB" id="A0A328D4M1"/>
<evidence type="ECO:0000256" key="7">
    <source>
        <dbReference type="ARBA" id="ARBA00023004"/>
    </source>
</evidence>
<gene>
    <name evidence="10" type="ORF">DM860_008435</name>
</gene>
<evidence type="ECO:0000313" key="10">
    <source>
        <dbReference type="EMBL" id="RAL40737.1"/>
    </source>
</evidence>
<organism evidence="10 11">
    <name type="scientific">Cuscuta australis</name>
    <dbReference type="NCBI Taxonomy" id="267555"/>
    <lineage>
        <taxon>Eukaryota</taxon>
        <taxon>Viridiplantae</taxon>
        <taxon>Streptophyta</taxon>
        <taxon>Embryophyta</taxon>
        <taxon>Tracheophyta</taxon>
        <taxon>Spermatophyta</taxon>
        <taxon>Magnoliopsida</taxon>
        <taxon>eudicotyledons</taxon>
        <taxon>Gunneridae</taxon>
        <taxon>Pentapetalae</taxon>
        <taxon>asterids</taxon>
        <taxon>lamiids</taxon>
        <taxon>Solanales</taxon>
        <taxon>Convolvulaceae</taxon>
        <taxon>Cuscuteae</taxon>
        <taxon>Cuscuta</taxon>
        <taxon>Cuscuta subgen. Grammica</taxon>
        <taxon>Cuscuta sect. Cleistogrammica</taxon>
    </lineage>
</organism>
<keyword evidence="5" id="KW-0812">Transmembrane</keyword>
<evidence type="ECO:0000256" key="6">
    <source>
        <dbReference type="ARBA" id="ARBA00023002"/>
    </source>
</evidence>
<dbReference type="Pfam" id="PF13640">
    <property type="entry name" value="2OG-FeII_Oxy_3"/>
    <property type="match status" value="1"/>
</dbReference>
<keyword evidence="11" id="KW-1185">Reference proteome</keyword>
<evidence type="ECO:0000256" key="5">
    <source>
        <dbReference type="ARBA" id="ARBA00022968"/>
    </source>
</evidence>
<evidence type="ECO:0000256" key="4">
    <source>
        <dbReference type="ARBA" id="ARBA00022964"/>
    </source>
</evidence>
<dbReference type="Gene3D" id="2.60.120.620">
    <property type="entry name" value="q2cbj1_9rhob like domain"/>
    <property type="match status" value="1"/>
</dbReference>
<evidence type="ECO:0000256" key="1">
    <source>
        <dbReference type="ARBA" id="ARBA00001961"/>
    </source>
</evidence>
<comment type="cofactor">
    <cofactor evidence="1">
        <name>L-ascorbate</name>
        <dbReference type="ChEBI" id="CHEBI:38290"/>
    </cofactor>
</comment>
<keyword evidence="6" id="KW-0560">Oxidoreductase</keyword>
<evidence type="ECO:0000256" key="2">
    <source>
        <dbReference type="ARBA" id="ARBA00004648"/>
    </source>
</evidence>
<name>A0A328D4M1_9ASTE</name>
<dbReference type="Gene3D" id="3.40.50.150">
    <property type="entry name" value="Vaccinia Virus protein VP39"/>
    <property type="match status" value="1"/>
</dbReference>
<keyword evidence="3" id="KW-0479">Metal-binding</keyword>
<dbReference type="GO" id="GO:0004656">
    <property type="term" value="F:procollagen-proline 4-dioxygenase activity"/>
    <property type="evidence" value="ECO:0007669"/>
    <property type="project" value="UniProtKB-EC"/>
</dbReference>
<dbReference type="InterPro" id="IPR019410">
    <property type="entry name" value="Methyltransf_16"/>
</dbReference>
<dbReference type="GO" id="GO:0005506">
    <property type="term" value="F:iron ion binding"/>
    <property type="evidence" value="ECO:0007669"/>
    <property type="project" value="InterPro"/>
</dbReference>
<evidence type="ECO:0000256" key="3">
    <source>
        <dbReference type="ARBA" id="ARBA00022723"/>
    </source>
</evidence>
<dbReference type="GO" id="GO:0005789">
    <property type="term" value="C:endoplasmic reticulum membrane"/>
    <property type="evidence" value="ECO:0007669"/>
    <property type="project" value="UniProtKB-SubCell"/>
</dbReference>
<proteinExistence type="predicted"/>
<comment type="catalytic activity">
    <reaction evidence="8">
        <text>L-prolyl-[collagen] + 2-oxoglutarate + O2 = trans-4-hydroxy-L-prolyl-[collagen] + succinate + CO2</text>
        <dbReference type="Rhea" id="RHEA:18945"/>
        <dbReference type="Rhea" id="RHEA-COMP:11676"/>
        <dbReference type="Rhea" id="RHEA-COMP:11680"/>
        <dbReference type="ChEBI" id="CHEBI:15379"/>
        <dbReference type="ChEBI" id="CHEBI:16526"/>
        <dbReference type="ChEBI" id="CHEBI:16810"/>
        <dbReference type="ChEBI" id="CHEBI:30031"/>
        <dbReference type="ChEBI" id="CHEBI:50342"/>
        <dbReference type="ChEBI" id="CHEBI:61965"/>
        <dbReference type="EC" id="1.14.11.2"/>
    </reaction>
</comment>
<evidence type="ECO:0000313" key="11">
    <source>
        <dbReference type="Proteomes" id="UP000249390"/>
    </source>
</evidence>
<keyword evidence="5" id="KW-0735">Signal-anchor</keyword>
<dbReference type="SUPFAM" id="SSF53335">
    <property type="entry name" value="S-adenosyl-L-methionine-dependent methyltransferases"/>
    <property type="match status" value="1"/>
</dbReference>
<evidence type="ECO:0000256" key="8">
    <source>
        <dbReference type="ARBA" id="ARBA00049169"/>
    </source>
</evidence>
<feature type="domain" description="Prolyl 4-hydroxylase alpha subunit" evidence="9">
    <location>
        <begin position="85"/>
        <end position="290"/>
    </location>
</feature>
<dbReference type="GO" id="GO:0031418">
    <property type="term" value="F:L-ascorbic acid binding"/>
    <property type="evidence" value="ECO:0007669"/>
    <property type="project" value="InterPro"/>
</dbReference>
<sequence>MKNRGRLVGGRWRSLGFPFVFLLCLFFFLAGFFGSTLFSHKDEGILRRRPRMLGESVEGFDLLPHGETGEDSLSLIPYQVLSWYPRALYFPNFATAEQCESIIEMAKAQLQPSSLALRKGETLDSTKGIRTSSGMFVSASEDKTRTLHLIEEKIAKVTMIPRSHGEAFNVLRYEVDQSYHSHYDAFSPSEYGPQKSQRVASFLLYLSNVEEGGETMFPFEYGQNMDGKYDFRKCVGLKVKPRKGDGLLFYSLLPNGTIDPASPNANFKAEPLNVDGCTLLKGRVSTKDVFGMSDSDLVPGKYEGGLKLWEGSLDLVKTLNTEIKEKTLSFAGKRVLELGCGHGLPGIFAISQGAAAVHFQDFNAEVLQHLTIPNVKANTQQMALSSEKCNSETELRYFAGDWSDVHCVLPHVLPDDNVGQTVEGTAGYDIILMAETVYSISSLPSLYKLVKKCTSSLHGVVYVSAKKHYFGVGGGSRRFVSMVEKDGVFGAVLVAEVADGSSNVREVWKLHFK</sequence>
<keyword evidence="4" id="KW-0223">Dioxygenase</keyword>
<dbReference type="Proteomes" id="UP000249390">
    <property type="component" value="Unassembled WGS sequence"/>
</dbReference>
<comment type="caution">
    <text evidence="10">The sequence shown here is derived from an EMBL/GenBank/DDBJ whole genome shotgun (WGS) entry which is preliminary data.</text>
</comment>
<accession>A0A328D4M1</accession>